<dbReference type="AlphaFoldDB" id="A0A8B8KGM1"/>
<gene>
    <name evidence="4" type="primary">LOC113855523</name>
</gene>
<proteinExistence type="predicted"/>
<dbReference type="GeneID" id="113855523"/>
<dbReference type="KEGG" id="aprc:113855523"/>
<evidence type="ECO:0000259" key="2">
    <source>
        <dbReference type="Pfam" id="PF13976"/>
    </source>
</evidence>
<keyword evidence="3" id="KW-1185">Reference proteome</keyword>
<dbReference type="OrthoDB" id="1436891at2759"/>
<dbReference type="InterPro" id="IPR025724">
    <property type="entry name" value="GAG-pre-integrase_dom"/>
</dbReference>
<name>A0A8B8KGM1_ABRPR</name>
<protein>
    <submittedName>
        <fullName evidence="4">Uncharacterized protein LOC113855523</fullName>
    </submittedName>
</protein>
<evidence type="ECO:0000313" key="3">
    <source>
        <dbReference type="Proteomes" id="UP000694853"/>
    </source>
</evidence>
<feature type="compositionally biased region" description="Polar residues" evidence="1">
    <location>
        <begin position="43"/>
        <end position="56"/>
    </location>
</feature>
<reference evidence="4" key="2">
    <citation type="submission" date="2025-08" db="UniProtKB">
        <authorList>
            <consortium name="RefSeq"/>
        </authorList>
    </citation>
    <scope>IDENTIFICATION</scope>
    <source>
        <tissue evidence="4">Young leaves</tissue>
    </source>
</reference>
<dbReference type="Pfam" id="PF13976">
    <property type="entry name" value="gag_pre-integrs"/>
    <property type="match status" value="1"/>
</dbReference>
<dbReference type="Proteomes" id="UP000694853">
    <property type="component" value="Unplaced"/>
</dbReference>
<evidence type="ECO:0000256" key="1">
    <source>
        <dbReference type="SAM" id="MobiDB-lite"/>
    </source>
</evidence>
<feature type="region of interest" description="Disordered" evidence="1">
    <location>
        <begin position="43"/>
        <end position="77"/>
    </location>
</feature>
<evidence type="ECO:0000313" key="4">
    <source>
        <dbReference type="RefSeq" id="XP_027342965.1"/>
    </source>
</evidence>
<dbReference type="PANTHER" id="PTHR34222">
    <property type="entry name" value="GAG_PRE-INTEGRS DOMAIN-CONTAINING PROTEIN"/>
    <property type="match status" value="1"/>
</dbReference>
<sequence length="262" mass="29823">MLLDPLPDVIKVFNMVIQQERHLNMSSLSIDFVTDVKSLVVSSNHNSQSQGNTNGTFCDRGRSNNNNKGRGRSYGGRGQQDNKFCTYYERTNHTVDTCYFKHDFPLEYQSKFARMANFATSLSLDSRVSNDSNLQEVAPLVTGFTEEQYQCNRYDIWLIDNGATDHITFNLFSLVNSFQKFTKKMIGSAKEYHGLYMINAPTPKETQSLSVTTNTISTKDSDIWHLRLGHISDSVMKVVSRQLPFIPPCDIPSPYDICHFSK</sequence>
<dbReference type="RefSeq" id="XP_027342965.1">
    <property type="nucleotide sequence ID" value="XM_027487164.1"/>
</dbReference>
<reference evidence="3" key="1">
    <citation type="journal article" date="2019" name="Toxins">
        <title>Detection of Abrin-Like and Prepropulchellin-Like Toxin Genes and Transcripts Using Whole Genome Sequencing and Full-Length Transcript Sequencing of Abrus precatorius.</title>
        <authorList>
            <person name="Hovde B.T."/>
            <person name="Daligault H.E."/>
            <person name="Hanschen E.R."/>
            <person name="Kunde Y.A."/>
            <person name="Johnson M.B."/>
            <person name="Starkenburg S.R."/>
            <person name="Johnson S.L."/>
        </authorList>
    </citation>
    <scope>NUCLEOTIDE SEQUENCE [LARGE SCALE GENOMIC DNA]</scope>
</reference>
<organism evidence="3 4">
    <name type="scientific">Abrus precatorius</name>
    <name type="common">Indian licorice</name>
    <name type="synonym">Glycine abrus</name>
    <dbReference type="NCBI Taxonomy" id="3816"/>
    <lineage>
        <taxon>Eukaryota</taxon>
        <taxon>Viridiplantae</taxon>
        <taxon>Streptophyta</taxon>
        <taxon>Embryophyta</taxon>
        <taxon>Tracheophyta</taxon>
        <taxon>Spermatophyta</taxon>
        <taxon>Magnoliopsida</taxon>
        <taxon>eudicotyledons</taxon>
        <taxon>Gunneridae</taxon>
        <taxon>Pentapetalae</taxon>
        <taxon>rosids</taxon>
        <taxon>fabids</taxon>
        <taxon>Fabales</taxon>
        <taxon>Fabaceae</taxon>
        <taxon>Papilionoideae</taxon>
        <taxon>50 kb inversion clade</taxon>
        <taxon>NPAAA clade</taxon>
        <taxon>indigoferoid/millettioid clade</taxon>
        <taxon>Abreae</taxon>
        <taxon>Abrus</taxon>
    </lineage>
</organism>
<accession>A0A8B8KGM1</accession>
<dbReference type="PANTHER" id="PTHR34222:SF99">
    <property type="entry name" value="PROTEIN, PUTATIVE-RELATED"/>
    <property type="match status" value="1"/>
</dbReference>
<feature type="domain" description="GAG-pre-integrase" evidence="2">
    <location>
        <begin position="194"/>
        <end position="262"/>
    </location>
</feature>